<dbReference type="SMART" id="SM00327">
    <property type="entry name" value="VWA"/>
    <property type="match status" value="1"/>
</dbReference>
<dbReference type="EMBL" id="AYXG01000222">
    <property type="protein sequence ID" value="EWC59045.1"/>
    <property type="molecule type" value="Genomic_DNA"/>
</dbReference>
<dbReference type="Gene3D" id="3.40.50.410">
    <property type="entry name" value="von Willebrand factor, type A domain"/>
    <property type="match status" value="1"/>
</dbReference>
<comment type="caution">
    <text evidence="2">The sequence shown here is derived from an EMBL/GenBank/DDBJ whole genome shotgun (WGS) entry which is preliminary data.</text>
</comment>
<name>W7IDT7_9PSEU</name>
<dbReference type="SUPFAM" id="SSF53300">
    <property type="entry name" value="vWA-like"/>
    <property type="match status" value="1"/>
</dbReference>
<dbReference type="Pfam" id="PF13531">
    <property type="entry name" value="SBP_bac_11"/>
    <property type="match status" value="1"/>
</dbReference>
<feature type="domain" description="VWFA" evidence="1">
    <location>
        <begin position="344"/>
        <end position="536"/>
    </location>
</feature>
<sequence length="551" mass="58074">MVLIGLLVVVALVGWLGVTLVRGWVGPSCENPVTLDVAATPEIAPLVEQFGKRVADDQAAGDENACYRVAVAAEDSTSVAEALTVSDSGALPDVWIPESTMVLRRAQAKGAFDGQVSGTSIASSPVVLALTDDTAGALGWPDKTPTWADVLATPAETAIGIPDPARDPVGTSAMFGVRTTTQTTPDPDAALTSTLRRISANTRPLAADLYARLPGAGSPDEPIDVIATTEHDLLKHNAAESGYELVATYSEPAVPSMDYPYTVLPQTAPAERDAALKFLGRLLDETSVRALADAGYRAADGRVLRDRSQDRRTGAEQVDRTEVPDNDAVDALLNQWAGANLAARVQVLMDVSGSMAQEVPGTDLDRMTVTTRAAVLGLGLFKPDTKLSYTLFSTNLDGDRDYRELLPMKPVRDHLAAGAREQVAAIKAVPGGATGLYDTVLAAYRSGRADWEPGRLNLVIIMTDGRNEDGNGISRDDLLAELDKLQDPRRPLPIVGVGIGPDVDKAELDALSAATGGKAFATADPTKISDIFYAALGKFLCQPPNCKAPAN</sequence>
<dbReference type="SUPFAM" id="SSF53850">
    <property type="entry name" value="Periplasmic binding protein-like II"/>
    <property type="match status" value="1"/>
</dbReference>
<dbReference type="AlphaFoldDB" id="W7IDT7"/>
<proteinExistence type="predicted"/>
<organism evidence="2 3">
    <name type="scientific">Actinokineospora spheciospongiae</name>
    <dbReference type="NCBI Taxonomy" id="909613"/>
    <lineage>
        <taxon>Bacteria</taxon>
        <taxon>Bacillati</taxon>
        <taxon>Actinomycetota</taxon>
        <taxon>Actinomycetes</taxon>
        <taxon>Pseudonocardiales</taxon>
        <taxon>Pseudonocardiaceae</taxon>
        <taxon>Actinokineospora</taxon>
    </lineage>
</organism>
<dbReference type="Proteomes" id="UP000019277">
    <property type="component" value="Unassembled WGS sequence"/>
</dbReference>
<dbReference type="eggNOG" id="COG2304">
    <property type="taxonomic scope" value="Bacteria"/>
</dbReference>
<protein>
    <recommendedName>
        <fullName evidence="1">VWFA domain-containing protein</fullName>
    </recommendedName>
</protein>
<evidence type="ECO:0000313" key="2">
    <source>
        <dbReference type="EMBL" id="EWC59045.1"/>
    </source>
</evidence>
<keyword evidence="3" id="KW-1185">Reference proteome</keyword>
<accession>W7IDT7</accession>
<evidence type="ECO:0000313" key="3">
    <source>
        <dbReference type="Proteomes" id="UP000019277"/>
    </source>
</evidence>
<dbReference type="Pfam" id="PF00092">
    <property type="entry name" value="VWA"/>
    <property type="match status" value="1"/>
</dbReference>
<evidence type="ECO:0000259" key="1">
    <source>
        <dbReference type="PROSITE" id="PS50234"/>
    </source>
</evidence>
<dbReference type="RefSeq" id="WP_324608986.1">
    <property type="nucleotide sequence ID" value="NZ_AYXG01000222.1"/>
</dbReference>
<dbReference type="PATRIC" id="fig|909613.9.peg.5711"/>
<dbReference type="PROSITE" id="PS50234">
    <property type="entry name" value="VWFA"/>
    <property type="match status" value="1"/>
</dbReference>
<dbReference type="STRING" id="909613.UO65_5712"/>
<reference evidence="2 3" key="1">
    <citation type="journal article" date="2014" name="Genome Announc.">
        <title>Draft Genome Sequence of the Antitrypanosomally Active Sponge-Associated Bacterium Actinokineospora sp. Strain EG49.</title>
        <authorList>
            <person name="Harjes J."/>
            <person name="Ryu T."/>
            <person name="Abdelmohsen U.R."/>
            <person name="Moitinho-Silva L."/>
            <person name="Horn H."/>
            <person name="Ravasi T."/>
            <person name="Hentschel U."/>
        </authorList>
    </citation>
    <scope>NUCLEOTIDE SEQUENCE [LARGE SCALE GENOMIC DNA]</scope>
    <source>
        <strain evidence="2 3">EG49</strain>
    </source>
</reference>
<gene>
    <name evidence="2" type="ORF">UO65_5712</name>
</gene>
<dbReference type="InterPro" id="IPR036465">
    <property type="entry name" value="vWFA_dom_sf"/>
</dbReference>
<dbReference type="InterPro" id="IPR002035">
    <property type="entry name" value="VWF_A"/>
</dbReference>